<evidence type="ECO:0000313" key="3">
    <source>
        <dbReference type="Proteomes" id="UP000299102"/>
    </source>
</evidence>
<sequence>MSAPAPQHVGCAGVEIVVDIGDKSTVIDIEPVHTPNRDIDKSNHKNVWYSMFFVQHEDVIICVNFNEPHRRSPHHSPMYGEDYKRRSCSQPAFYIRGREGSRDKIVYTHTLIPQESRVWRTRPHISKSSLDGVEEKVSQPLTRHRCEYVLCDNPIMSNTRPRSAYPRDLGPSGGARTSARTSRGRRPDRRDQICRRV</sequence>
<keyword evidence="3" id="KW-1185">Reference proteome</keyword>
<evidence type="ECO:0000313" key="2">
    <source>
        <dbReference type="EMBL" id="GBP08445.1"/>
    </source>
</evidence>
<feature type="compositionally biased region" description="Basic and acidic residues" evidence="1">
    <location>
        <begin position="188"/>
        <end position="197"/>
    </location>
</feature>
<dbReference type="Proteomes" id="UP000299102">
    <property type="component" value="Unassembled WGS sequence"/>
</dbReference>
<dbReference type="AlphaFoldDB" id="A0A4C1T2P2"/>
<reference evidence="2 3" key="1">
    <citation type="journal article" date="2019" name="Commun. Biol.">
        <title>The bagworm genome reveals a unique fibroin gene that provides high tensile strength.</title>
        <authorList>
            <person name="Kono N."/>
            <person name="Nakamura H."/>
            <person name="Ohtoshi R."/>
            <person name="Tomita M."/>
            <person name="Numata K."/>
            <person name="Arakawa K."/>
        </authorList>
    </citation>
    <scope>NUCLEOTIDE SEQUENCE [LARGE SCALE GENOMIC DNA]</scope>
</reference>
<evidence type="ECO:0000256" key="1">
    <source>
        <dbReference type="SAM" id="MobiDB-lite"/>
    </source>
</evidence>
<comment type="caution">
    <text evidence="2">The sequence shown here is derived from an EMBL/GenBank/DDBJ whole genome shotgun (WGS) entry which is preliminary data.</text>
</comment>
<accession>A0A4C1T2P2</accession>
<feature type="region of interest" description="Disordered" evidence="1">
    <location>
        <begin position="159"/>
        <end position="197"/>
    </location>
</feature>
<protein>
    <submittedName>
        <fullName evidence="2">Uncharacterized protein</fullName>
    </submittedName>
</protein>
<proteinExistence type="predicted"/>
<gene>
    <name evidence="2" type="ORF">EVAR_77144_1</name>
</gene>
<organism evidence="2 3">
    <name type="scientific">Eumeta variegata</name>
    <name type="common">Bagworm moth</name>
    <name type="synonym">Eumeta japonica</name>
    <dbReference type="NCBI Taxonomy" id="151549"/>
    <lineage>
        <taxon>Eukaryota</taxon>
        <taxon>Metazoa</taxon>
        <taxon>Ecdysozoa</taxon>
        <taxon>Arthropoda</taxon>
        <taxon>Hexapoda</taxon>
        <taxon>Insecta</taxon>
        <taxon>Pterygota</taxon>
        <taxon>Neoptera</taxon>
        <taxon>Endopterygota</taxon>
        <taxon>Lepidoptera</taxon>
        <taxon>Glossata</taxon>
        <taxon>Ditrysia</taxon>
        <taxon>Tineoidea</taxon>
        <taxon>Psychidae</taxon>
        <taxon>Oiketicinae</taxon>
        <taxon>Eumeta</taxon>
    </lineage>
</organism>
<dbReference type="EMBL" id="BGZK01000031">
    <property type="protein sequence ID" value="GBP08445.1"/>
    <property type="molecule type" value="Genomic_DNA"/>
</dbReference>
<name>A0A4C1T2P2_EUMVA</name>